<reference evidence="2" key="1">
    <citation type="journal article" date="2017" name="Nat. Microbiol.">
        <title>Global analysis of biosynthetic gene clusters reveals vast potential of secondary metabolite production in Penicillium species.</title>
        <authorList>
            <person name="Nielsen J.C."/>
            <person name="Grijseels S."/>
            <person name="Prigent S."/>
            <person name="Ji B."/>
            <person name="Dainat J."/>
            <person name="Nielsen K.F."/>
            <person name="Frisvad J.C."/>
            <person name="Workman M."/>
            <person name="Nielsen J."/>
        </authorList>
    </citation>
    <scope>NUCLEOTIDE SEQUENCE [LARGE SCALE GENOMIC DNA]</scope>
    <source>
        <strain evidence="2">IBT 13039</strain>
    </source>
</reference>
<gene>
    <name evidence="1" type="ORF">PENNAL_c0139G11028</name>
</gene>
<dbReference type="EMBL" id="MOOB01000139">
    <property type="protein sequence ID" value="OQE69303.1"/>
    <property type="molecule type" value="Genomic_DNA"/>
</dbReference>
<keyword evidence="2" id="KW-1185">Reference proteome</keyword>
<name>A0A1V6X2C8_PENNA</name>
<evidence type="ECO:0000313" key="2">
    <source>
        <dbReference type="Proteomes" id="UP000191691"/>
    </source>
</evidence>
<organism evidence="1 2">
    <name type="scientific">Penicillium nalgiovense</name>
    <dbReference type="NCBI Taxonomy" id="60175"/>
    <lineage>
        <taxon>Eukaryota</taxon>
        <taxon>Fungi</taxon>
        <taxon>Dikarya</taxon>
        <taxon>Ascomycota</taxon>
        <taxon>Pezizomycotina</taxon>
        <taxon>Eurotiomycetes</taxon>
        <taxon>Eurotiomycetidae</taxon>
        <taxon>Eurotiales</taxon>
        <taxon>Aspergillaceae</taxon>
        <taxon>Penicillium</taxon>
    </lineage>
</organism>
<feature type="non-terminal residue" evidence="1">
    <location>
        <position position="1"/>
    </location>
</feature>
<dbReference type="AlphaFoldDB" id="A0A1V6X2C8"/>
<evidence type="ECO:0000313" key="1">
    <source>
        <dbReference type="EMBL" id="OQE69303.1"/>
    </source>
</evidence>
<comment type="caution">
    <text evidence="1">The sequence shown here is derived from an EMBL/GenBank/DDBJ whole genome shotgun (WGS) entry which is preliminary data.</text>
</comment>
<sequence length="164" mass="18170">LEKSTGQVPARRNHGVKTHRVVNDRPSECNRILDMTGMTTIVDSLSNSTGLKILRPPSTRGRPAELALVLLLSRHRKLLKARGFHPNRSFSSKSHFLLRSYPFDICPSLSICPPADRQPKCSPALVKVILHRTLLLDAIGIQLSRALIPALCLAPKAQICSEPW</sequence>
<protein>
    <submittedName>
        <fullName evidence="1">Uncharacterized protein</fullName>
    </submittedName>
</protein>
<proteinExistence type="predicted"/>
<accession>A0A1V6X2C8</accession>
<dbReference type="Proteomes" id="UP000191691">
    <property type="component" value="Unassembled WGS sequence"/>
</dbReference>